<accession>A0A4S1WRK9</accession>
<evidence type="ECO:0000256" key="1">
    <source>
        <dbReference type="SAM" id="Phobius"/>
    </source>
</evidence>
<proteinExistence type="predicted"/>
<name>A0A4S1WRK9_9SPHN</name>
<evidence type="ECO:0000313" key="2">
    <source>
        <dbReference type="EMBL" id="TGX46029.1"/>
    </source>
</evidence>
<keyword evidence="1" id="KW-0812">Transmembrane</keyword>
<dbReference type="EMBL" id="SRXU01000001">
    <property type="protein sequence ID" value="TGX46029.1"/>
    <property type="molecule type" value="Genomic_DNA"/>
</dbReference>
<gene>
    <name evidence="2" type="ORF">E5A74_02320</name>
</gene>
<reference evidence="2 3" key="1">
    <citation type="submission" date="2019-04" db="EMBL/GenBank/DDBJ databases">
        <title>Sphingomonas psychrotolerans sp. nov., isolated from soil in the Tianshan Mountains, Xinjiang, China.</title>
        <authorList>
            <person name="Luo Y."/>
            <person name="Sheng H."/>
        </authorList>
    </citation>
    <scope>NUCLEOTIDE SEQUENCE [LARGE SCALE GENOMIC DNA]</scope>
    <source>
        <strain evidence="2 3">KIS18-15</strain>
    </source>
</reference>
<comment type="caution">
    <text evidence="2">The sequence shown here is derived from an EMBL/GenBank/DDBJ whole genome shotgun (WGS) entry which is preliminary data.</text>
</comment>
<dbReference type="AlphaFoldDB" id="A0A4S1WRK9"/>
<sequence length="82" mass="8879">MKSGLIKRVFSLTALAALCIAFERTVRYWRDLAASNCGLAEAGGNCRSLQEYRENGLMIFFAAAVLILAVLILLPNSKSAGK</sequence>
<evidence type="ECO:0000313" key="3">
    <source>
        <dbReference type="Proteomes" id="UP000309848"/>
    </source>
</evidence>
<keyword evidence="1" id="KW-0472">Membrane</keyword>
<protein>
    <submittedName>
        <fullName evidence="2">Uncharacterized protein</fullName>
    </submittedName>
</protein>
<dbReference type="RefSeq" id="WP_135982436.1">
    <property type="nucleotide sequence ID" value="NZ_JAASQM010000001.1"/>
</dbReference>
<dbReference type="Proteomes" id="UP000309848">
    <property type="component" value="Unassembled WGS sequence"/>
</dbReference>
<keyword evidence="3" id="KW-1185">Reference proteome</keyword>
<feature type="transmembrane region" description="Helical" evidence="1">
    <location>
        <begin position="57"/>
        <end position="74"/>
    </location>
</feature>
<keyword evidence="1" id="KW-1133">Transmembrane helix</keyword>
<organism evidence="2 3">
    <name type="scientific">Sphingomonas naasensis</name>
    <dbReference type="NCBI Taxonomy" id="1344951"/>
    <lineage>
        <taxon>Bacteria</taxon>
        <taxon>Pseudomonadati</taxon>
        <taxon>Pseudomonadota</taxon>
        <taxon>Alphaproteobacteria</taxon>
        <taxon>Sphingomonadales</taxon>
        <taxon>Sphingomonadaceae</taxon>
        <taxon>Sphingomonas</taxon>
    </lineage>
</organism>